<evidence type="ECO:0000313" key="3">
    <source>
        <dbReference type="EMBL" id="MBW4359516.1"/>
    </source>
</evidence>
<gene>
    <name evidence="3" type="ORF">KZH69_03355</name>
</gene>
<keyword evidence="4" id="KW-1185">Reference proteome</keyword>
<keyword evidence="2" id="KW-0732">Signal</keyword>
<dbReference type="Proteomes" id="UP000812031">
    <property type="component" value="Unassembled WGS sequence"/>
</dbReference>
<feature type="chain" id="PRO_5045678958" evidence="2">
    <location>
        <begin position="37"/>
        <end position="79"/>
    </location>
</feature>
<proteinExistence type="predicted"/>
<name>A0ABS6XS57_9FLAO</name>
<sequence>MKSKIHEIQKNKLQSLSKKLLMVLAVALGTTAMVSAQTTPAQTAPAKEVKATKKATKKAAKKAEPSKSATTAEAAVPKK</sequence>
<feature type="region of interest" description="Disordered" evidence="1">
    <location>
        <begin position="37"/>
        <end position="79"/>
    </location>
</feature>
<evidence type="ECO:0000256" key="1">
    <source>
        <dbReference type="SAM" id="MobiDB-lite"/>
    </source>
</evidence>
<evidence type="ECO:0000256" key="2">
    <source>
        <dbReference type="SAM" id="SignalP"/>
    </source>
</evidence>
<evidence type="ECO:0000313" key="4">
    <source>
        <dbReference type="Proteomes" id="UP000812031"/>
    </source>
</evidence>
<organism evidence="3 4">
    <name type="scientific">Flavobacterium taihuense</name>
    <dbReference type="NCBI Taxonomy" id="2857508"/>
    <lineage>
        <taxon>Bacteria</taxon>
        <taxon>Pseudomonadati</taxon>
        <taxon>Bacteroidota</taxon>
        <taxon>Flavobacteriia</taxon>
        <taxon>Flavobacteriales</taxon>
        <taxon>Flavobacteriaceae</taxon>
        <taxon>Flavobacterium</taxon>
    </lineage>
</organism>
<protein>
    <submittedName>
        <fullName evidence="3">Uncharacterized protein</fullName>
    </submittedName>
</protein>
<comment type="caution">
    <text evidence="3">The sequence shown here is derived from an EMBL/GenBank/DDBJ whole genome shotgun (WGS) entry which is preliminary data.</text>
</comment>
<reference evidence="3 4" key="1">
    <citation type="submission" date="2021-07" db="EMBL/GenBank/DDBJ databases">
        <title>Flavobacterium sp. nov. isolated from sediment on the Taihu Lake.</title>
        <authorList>
            <person name="Qu J.-H."/>
        </authorList>
    </citation>
    <scope>NUCLEOTIDE SEQUENCE [LARGE SCALE GENOMIC DNA]</scope>
    <source>
        <strain evidence="3 4">NAS39</strain>
    </source>
</reference>
<accession>A0ABS6XS57</accession>
<feature type="compositionally biased region" description="Low complexity" evidence="1">
    <location>
        <begin position="37"/>
        <end position="46"/>
    </location>
</feature>
<dbReference type="RefSeq" id="WP_219316072.1">
    <property type="nucleotide sequence ID" value="NZ_JAHWYN010000002.1"/>
</dbReference>
<dbReference type="EMBL" id="JAHWYN010000002">
    <property type="protein sequence ID" value="MBW4359516.1"/>
    <property type="molecule type" value="Genomic_DNA"/>
</dbReference>
<feature type="signal peptide" evidence="2">
    <location>
        <begin position="1"/>
        <end position="36"/>
    </location>
</feature>